<feature type="transmembrane region" description="Helical" evidence="2">
    <location>
        <begin position="128"/>
        <end position="154"/>
    </location>
</feature>
<feature type="region of interest" description="Disordered" evidence="1">
    <location>
        <begin position="29"/>
        <end position="68"/>
    </location>
</feature>
<feature type="transmembrane region" description="Helical" evidence="2">
    <location>
        <begin position="322"/>
        <end position="345"/>
    </location>
</feature>
<organism evidence="4 5">
    <name type="scientific">Sphaeroforma arctica JP610</name>
    <dbReference type="NCBI Taxonomy" id="667725"/>
    <lineage>
        <taxon>Eukaryota</taxon>
        <taxon>Ichthyosporea</taxon>
        <taxon>Ichthyophonida</taxon>
        <taxon>Sphaeroforma</taxon>
    </lineage>
</organism>
<feature type="compositionally biased region" description="Polar residues" evidence="1">
    <location>
        <begin position="47"/>
        <end position="60"/>
    </location>
</feature>
<feature type="transmembrane region" description="Helical" evidence="2">
    <location>
        <begin position="217"/>
        <end position="237"/>
    </location>
</feature>
<proteinExistence type="predicted"/>
<dbReference type="Proteomes" id="UP000054560">
    <property type="component" value="Unassembled WGS sequence"/>
</dbReference>
<dbReference type="PANTHER" id="PTHR10845:SF192">
    <property type="entry name" value="DOUBLE HIT, ISOFORM B"/>
    <property type="match status" value="1"/>
</dbReference>
<feature type="transmembrane region" description="Helical" evidence="2">
    <location>
        <begin position="257"/>
        <end position="279"/>
    </location>
</feature>
<evidence type="ECO:0000256" key="1">
    <source>
        <dbReference type="SAM" id="MobiDB-lite"/>
    </source>
</evidence>
<sequence length="580" mass="66060">MSSCNPVYLDQADLGDDALSSPSSEYYAAGKVRDNSTNNEKLESTIGKDNNSAMTNSHNTSETKAERKNQRKSLLASLKYSWILAGVVYPILLGLCLTFYYLMYDQLASMAEFQLAAIADPQGKKDKVFAYACFVFTGTLLFGLVLILFFYIFWDEPEVRSRHHGFISHFCGSVVYTCVLGPISAAIFLEQSSIKAVDITVSGGIPIITKSQVYSSLVVWSTVLYYFGFGMIFSAVINRMRFMYLIFHKRQSQPEYWTGVVQHVLFFSATVTPSTLVCYYADVECTDAQSASGPIVFGATLAIEYSFYLFHTRYAHMYFVDWYGNLRCFIICEFGFWSPVVYGLITGDAWRVASATWLVGCFMAWLFGIDNFLFIIVKVLARALCRDDILENIDLQGAYFRAHENAKELLALLSLEKTREMFLRYAEGRHCEEQVEFLIDVQACSLAKDSENQTIEEKVVLIANRYVRPDSEKEINLPQVVRDKLLRKIEEKDYLDVATLFEEAFHEIATMISRNLILNFVKSPEYLEYAEKATENQRIQKVLEDKGMMASRGPDHRVELTERGIRRGSSFSHVRSMSIV</sequence>
<dbReference type="CDD" id="cd07440">
    <property type="entry name" value="RGS"/>
    <property type="match status" value="1"/>
</dbReference>
<feature type="transmembrane region" description="Helical" evidence="2">
    <location>
        <begin position="291"/>
        <end position="310"/>
    </location>
</feature>
<keyword evidence="2" id="KW-0472">Membrane</keyword>
<dbReference type="SUPFAM" id="SSF48097">
    <property type="entry name" value="Regulator of G-protein signaling, RGS"/>
    <property type="match status" value="1"/>
</dbReference>
<accession>A0A0L0GB26</accession>
<dbReference type="InterPro" id="IPR016137">
    <property type="entry name" value="RGS"/>
</dbReference>
<dbReference type="PROSITE" id="PS50132">
    <property type="entry name" value="RGS"/>
    <property type="match status" value="1"/>
</dbReference>
<keyword evidence="2" id="KW-0812">Transmembrane</keyword>
<gene>
    <name evidence="4" type="ORF">SARC_01632</name>
</gene>
<protein>
    <recommendedName>
        <fullName evidence="3">RGS domain-containing protein</fullName>
    </recommendedName>
</protein>
<dbReference type="Gene3D" id="1.10.167.10">
    <property type="entry name" value="Regulator of G-protein Signalling 4, domain 2"/>
    <property type="match status" value="1"/>
</dbReference>
<dbReference type="RefSeq" id="XP_014160124.1">
    <property type="nucleotide sequence ID" value="XM_014304649.1"/>
</dbReference>
<feature type="transmembrane region" description="Helical" evidence="2">
    <location>
        <begin position="166"/>
        <end position="189"/>
    </location>
</feature>
<dbReference type="EMBL" id="KQ241662">
    <property type="protein sequence ID" value="KNC86222.1"/>
    <property type="molecule type" value="Genomic_DNA"/>
</dbReference>
<dbReference type="Pfam" id="PF00615">
    <property type="entry name" value="RGS"/>
    <property type="match status" value="1"/>
</dbReference>
<dbReference type="OrthoDB" id="10266999at2759"/>
<evidence type="ECO:0000313" key="5">
    <source>
        <dbReference type="Proteomes" id="UP000054560"/>
    </source>
</evidence>
<feature type="transmembrane region" description="Helical" evidence="2">
    <location>
        <begin position="80"/>
        <end position="103"/>
    </location>
</feature>
<dbReference type="AlphaFoldDB" id="A0A0L0GB26"/>
<keyword evidence="5" id="KW-1185">Reference proteome</keyword>
<dbReference type="InterPro" id="IPR036305">
    <property type="entry name" value="RGS_sf"/>
</dbReference>
<feature type="transmembrane region" description="Helical" evidence="2">
    <location>
        <begin position="357"/>
        <end position="377"/>
    </location>
</feature>
<dbReference type="PANTHER" id="PTHR10845">
    <property type="entry name" value="REGULATOR OF G PROTEIN SIGNALING"/>
    <property type="match status" value="1"/>
</dbReference>
<evidence type="ECO:0000313" key="4">
    <source>
        <dbReference type="EMBL" id="KNC86222.1"/>
    </source>
</evidence>
<keyword evidence="2" id="KW-1133">Transmembrane helix</keyword>
<dbReference type="GeneID" id="25902136"/>
<evidence type="ECO:0000259" key="3">
    <source>
        <dbReference type="PROSITE" id="PS50132"/>
    </source>
</evidence>
<reference evidence="4 5" key="1">
    <citation type="submission" date="2011-02" db="EMBL/GenBank/DDBJ databases">
        <title>The Genome Sequence of Sphaeroforma arctica JP610.</title>
        <authorList>
            <consortium name="The Broad Institute Genome Sequencing Platform"/>
            <person name="Russ C."/>
            <person name="Cuomo C."/>
            <person name="Young S.K."/>
            <person name="Zeng Q."/>
            <person name="Gargeya S."/>
            <person name="Alvarado L."/>
            <person name="Berlin A."/>
            <person name="Chapman S.B."/>
            <person name="Chen Z."/>
            <person name="Freedman E."/>
            <person name="Gellesch M."/>
            <person name="Goldberg J."/>
            <person name="Griggs A."/>
            <person name="Gujja S."/>
            <person name="Heilman E."/>
            <person name="Heiman D."/>
            <person name="Howarth C."/>
            <person name="Mehta T."/>
            <person name="Neiman D."/>
            <person name="Pearson M."/>
            <person name="Roberts A."/>
            <person name="Saif S."/>
            <person name="Shea T."/>
            <person name="Shenoy N."/>
            <person name="Sisk P."/>
            <person name="Stolte C."/>
            <person name="Sykes S."/>
            <person name="White J."/>
            <person name="Yandava C."/>
            <person name="Burger G."/>
            <person name="Gray M.W."/>
            <person name="Holland P.W.H."/>
            <person name="King N."/>
            <person name="Lang F.B.F."/>
            <person name="Roger A.J."/>
            <person name="Ruiz-Trillo I."/>
            <person name="Haas B."/>
            <person name="Nusbaum C."/>
            <person name="Birren B."/>
        </authorList>
    </citation>
    <scope>NUCLEOTIDE SEQUENCE [LARGE SCALE GENOMIC DNA]</scope>
    <source>
        <strain evidence="4 5">JP610</strain>
    </source>
</reference>
<dbReference type="InterPro" id="IPR044926">
    <property type="entry name" value="RGS_subdomain_2"/>
</dbReference>
<evidence type="ECO:0000256" key="2">
    <source>
        <dbReference type="SAM" id="Phobius"/>
    </source>
</evidence>
<feature type="domain" description="RGS" evidence="3">
    <location>
        <begin position="408"/>
        <end position="530"/>
    </location>
</feature>
<name>A0A0L0GB26_9EUKA</name>
<dbReference type="SMART" id="SM00315">
    <property type="entry name" value="RGS"/>
    <property type="match status" value="1"/>
</dbReference>